<dbReference type="HOGENOM" id="CLU_087303_0_0_7"/>
<dbReference type="EMBL" id="FO203522">
    <property type="protein sequence ID" value="CCO24719.1"/>
    <property type="molecule type" value="Genomic_DNA"/>
</dbReference>
<dbReference type="KEGG" id="dhy:DESAM_22452"/>
<dbReference type="SMART" id="SM00471">
    <property type="entry name" value="HDc"/>
    <property type="match status" value="1"/>
</dbReference>
<evidence type="ECO:0000313" key="2">
    <source>
        <dbReference type="EMBL" id="CCO24719.1"/>
    </source>
</evidence>
<gene>
    <name evidence="2" type="ORF">DESAM_22452</name>
</gene>
<reference evidence="2 3" key="1">
    <citation type="submission" date="2012-10" db="EMBL/GenBank/DDBJ databases">
        <authorList>
            <person name="Genoscope - CEA"/>
        </authorList>
    </citation>
    <scope>NUCLEOTIDE SEQUENCE [LARGE SCALE GENOMIC DNA]</scope>
    <source>
        <strain evidence="3">AM13 / DSM 14728</strain>
    </source>
</reference>
<dbReference type="SUPFAM" id="SSF109604">
    <property type="entry name" value="HD-domain/PDEase-like"/>
    <property type="match status" value="1"/>
</dbReference>
<dbReference type="STRING" id="1121451.DESAM_22452"/>
<dbReference type="PATRIC" id="fig|1121451.3.peg.2668"/>
<evidence type="ECO:0000259" key="1">
    <source>
        <dbReference type="SMART" id="SM00471"/>
    </source>
</evidence>
<feature type="domain" description="HD/PDEase" evidence="1">
    <location>
        <begin position="26"/>
        <end position="157"/>
    </location>
</feature>
<dbReference type="GO" id="GO:0016787">
    <property type="term" value="F:hydrolase activity"/>
    <property type="evidence" value="ECO:0007669"/>
    <property type="project" value="UniProtKB-KW"/>
</dbReference>
<dbReference type="RefSeq" id="WP_015337319.1">
    <property type="nucleotide sequence ID" value="NC_020055.1"/>
</dbReference>
<name>L0RD89_9BACT</name>
<organism evidence="2 3">
    <name type="scientific">Maridesulfovibrio hydrothermalis AM13 = DSM 14728</name>
    <dbReference type="NCBI Taxonomy" id="1121451"/>
    <lineage>
        <taxon>Bacteria</taxon>
        <taxon>Pseudomonadati</taxon>
        <taxon>Thermodesulfobacteriota</taxon>
        <taxon>Desulfovibrionia</taxon>
        <taxon>Desulfovibrionales</taxon>
        <taxon>Desulfovibrionaceae</taxon>
        <taxon>Maridesulfovibrio</taxon>
    </lineage>
</organism>
<dbReference type="CDD" id="cd00077">
    <property type="entry name" value="HDc"/>
    <property type="match status" value="1"/>
</dbReference>
<dbReference type="InterPro" id="IPR006674">
    <property type="entry name" value="HD_domain"/>
</dbReference>
<sequence length="253" mass="29097">MQDFKNIFHNFTAPYIQDASINKRSDFQLKLDHSLDVLENSIGLCRSLNLGTELTELAQIAALFHDTGRFPQYSQYGTFRDVDSCNHATLGVRHILKNKLLEQVPITSRKIVLGAIALHNRNRIPDNLPESIKLITQIVRDSDKIDIMKILLFHMEKVESGGTVTLNGLQEIPDKISPAILRSVEEKQQASYLDMQCLNDFRLLLLSWVYDFNFKWSRQQMLKCGYLDQIFSQLPKSPDITKLYKPITEQLNS</sequence>
<proteinExistence type="predicted"/>
<dbReference type="OrthoDB" id="9797344at2"/>
<dbReference type="Gene3D" id="1.10.3210.10">
    <property type="entry name" value="Hypothetical protein af1432"/>
    <property type="match status" value="1"/>
</dbReference>
<dbReference type="InterPro" id="IPR003607">
    <property type="entry name" value="HD/PDEase_dom"/>
</dbReference>
<evidence type="ECO:0000313" key="3">
    <source>
        <dbReference type="Proteomes" id="UP000010808"/>
    </source>
</evidence>
<dbReference type="Pfam" id="PF01966">
    <property type="entry name" value="HD"/>
    <property type="match status" value="1"/>
</dbReference>
<dbReference type="eggNOG" id="COG1418">
    <property type="taxonomic scope" value="Bacteria"/>
</dbReference>
<accession>L0RD89</accession>
<keyword evidence="2" id="KW-0378">Hydrolase</keyword>
<dbReference type="Proteomes" id="UP000010808">
    <property type="component" value="Chromosome"/>
</dbReference>
<dbReference type="AlphaFoldDB" id="L0RD89"/>
<keyword evidence="3" id="KW-1185">Reference proteome</keyword>
<protein>
    <submittedName>
        <fullName evidence="2">Metal-dependent phosphohydrolase HD sub domain protein</fullName>
    </submittedName>
</protein>